<evidence type="ECO:0000313" key="4">
    <source>
        <dbReference type="Proteomes" id="UP001140560"/>
    </source>
</evidence>
<evidence type="ECO:0008006" key="5">
    <source>
        <dbReference type="Google" id="ProtNLM"/>
    </source>
</evidence>
<comment type="caution">
    <text evidence="3">The sequence shown here is derived from an EMBL/GenBank/DDBJ whole genome shotgun (WGS) entry which is preliminary data.</text>
</comment>
<dbReference type="OrthoDB" id="1367865at2759"/>
<proteinExistence type="predicted"/>
<accession>A0A9W8Y1F0</accession>
<dbReference type="Gene3D" id="2.130.10.10">
    <property type="entry name" value="YVTN repeat-like/Quinoprotein amine dehydrogenase"/>
    <property type="match status" value="1"/>
</dbReference>
<dbReference type="Pfam" id="PF07676">
    <property type="entry name" value="PD40"/>
    <property type="match status" value="1"/>
</dbReference>
<dbReference type="Proteomes" id="UP001140560">
    <property type="component" value="Unassembled WGS sequence"/>
</dbReference>
<evidence type="ECO:0000256" key="1">
    <source>
        <dbReference type="PROSITE-ProRule" id="PRU00221"/>
    </source>
</evidence>
<dbReference type="SUPFAM" id="SSF69322">
    <property type="entry name" value="Tricorn protease domain 2"/>
    <property type="match status" value="1"/>
</dbReference>
<dbReference type="Pfam" id="PF00400">
    <property type="entry name" value="WD40"/>
    <property type="match status" value="1"/>
</dbReference>
<keyword evidence="1" id="KW-0853">WD repeat</keyword>
<dbReference type="InterPro" id="IPR015943">
    <property type="entry name" value="WD40/YVTN_repeat-like_dom_sf"/>
</dbReference>
<organism evidence="3 4">
    <name type="scientific">Neocucurbitaria cava</name>
    <dbReference type="NCBI Taxonomy" id="798079"/>
    <lineage>
        <taxon>Eukaryota</taxon>
        <taxon>Fungi</taxon>
        <taxon>Dikarya</taxon>
        <taxon>Ascomycota</taxon>
        <taxon>Pezizomycotina</taxon>
        <taxon>Dothideomycetes</taxon>
        <taxon>Pleosporomycetidae</taxon>
        <taxon>Pleosporales</taxon>
        <taxon>Pleosporineae</taxon>
        <taxon>Cucurbitariaceae</taxon>
        <taxon>Neocucurbitaria</taxon>
    </lineage>
</organism>
<reference evidence="3" key="1">
    <citation type="submission" date="2022-10" db="EMBL/GenBank/DDBJ databases">
        <title>Tapping the CABI collections for fungal endophytes: first genome assemblies for Collariella, Neodidymelliopsis, Ascochyta clinopodiicola, Didymella pomorum, Didymosphaeria variabile, Neocosmospora piperis and Neocucurbitaria cava.</title>
        <authorList>
            <person name="Hill R."/>
        </authorList>
    </citation>
    <scope>NUCLEOTIDE SEQUENCE</scope>
    <source>
        <strain evidence="3">IMI 356814</strain>
    </source>
</reference>
<gene>
    <name evidence="3" type="ORF">N0V83_008610</name>
</gene>
<feature type="compositionally biased region" description="Basic and acidic residues" evidence="2">
    <location>
        <begin position="550"/>
        <end position="561"/>
    </location>
</feature>
<protein>
    <recommendedName>
        <fullName evidence="5">WD40 repeat-like protein</fullName>
    </recommendedName>
</protein>
<dbReference type="SMART" id="SM00320">
    <property type="entry name" value="WD40"/>
    <property type="match status" value="4"/>
</dbReference>
<dbReference type="PANTHER" id="PTHR19879">
    <property type="entry name" value="TRANSCRIPTION INITIATION FACTOR TFIID"/>
    <property type="match status" value="1"/>
</dbReference>
<dbReference type="AlphaFoldDB" id="A0A9W8Y1F0"/>
<feature type="repeat" description="WD" evidence="1">
    <location>
        <begin position="286"/>
        <end position="327"/>
    </location>
</feature>
<dbReference type="EMBL" id="JAPEUY010000016">
    <property type="protein sequence ID" value="KAJ4364994.1"/>
    <property type="molecule type" value="Genomic_DNA"/>
</dbReference>
<evidence type="ECO:0000313" key="3">
    <source>
        <dbReference type="EMBL" id="KAJ4364994.1"/>
    </source>
</evidence>
<feature type="region of interest" description="Disordered" evidence="2">
    <location>
        <begin position="546"/>
        <end position="567"/>
    </location>
</feature>
<dbReference type="InterPro" id="IPR011659">
    <property type="entry name" value="WD40"/>
</dbReference>
<dbReference type="PROSITE" id="PS50082">
    <property type="entry name" value="WD_REPEATS_2"/>
    <property type="match status" value="1"/>
</dbReference>
<sequence>MPPKTTCFTREDFLKEYTFPDEPARDFELNGIQATFASGHPKDWNWETDVLDFATDLKAKDKGAYKSYHSAISPDQKLLAISSSEERILIYDIESKELRQVLEGAWSLAFRPVVNRDEVVDAEAEDARGKHGKPAYTIVSSISDEAARRGREENKLILWDLDQHGRVLDEEEAIDSAKFATKAIDAILPELRANHEWTKDFVDASSLHAKFAGVLSKVAAEHRRRHNTVIANAKMGSSGSTTFSNDGRLLLYHSRNRTTQHGLREPDNLPQVVLFDIDEGVEVQRLSGHTDSIMWSGISPDNKYVASVSWDGTLRMYSATTGELIWATEDSGGQSWAGAFSPDSKHIVWSSNRGKVVQVHDVVDGRKISTFQETLNNWCRCLKWHPVTPQIALCVGERAYIWRPFEGTNGSTFQHFVMSDEKGPRRMSEVQKVDWMDDGRLLCLQISDGTKLVYDTVSNAKELFRRPTGVISAGVDSGFYGLMEKEGDENFYISIDGDGKVRYWRTSVAAYPSWWEKDINSAPVEKKTFPETGKYVNITKKSANLTQQKETGRDAWAEKGAELWTAE</sequence>
<evidence type="ECO:0000256" key="2">
    <source>
        <dbReference type="SAM" id="MobiDB-lite"/>
    </source>
</evidence>
<name>A0A9W8Y1F0_9PLEO</name>
<dbReference type="InterPro" id="IPR001680">
    <property type="entry name" value="WD40_rpt"/>
</dbReference>
<dbReference type="PANTHER" id="PTHR19879:SF9">
    <property type="entry name" value="TRANSCRIPTION INITIATION FACTOR TFIID SUBUNIT 5"/>
    <property type="match status" value="1"/>
</dbReference>
<keyword evidence="4" id="KW-1185">Reference proteome</keyword>